<dbReference type="InterPro" id="IPR016181">
    <property type="entry name" value="Acyl_CoA_acyltransferase"/>
</dbReference>
<dbReference type="CDD" id="cd04301">
    <property type="entry name" value="NAT_SF"/>
    <property type="match status" value="2"/>
</dbReference>
<keyword evidence="1 4" id="KW-0808">Transferase</keyword>
<keyword evidence="2" id="KW-0012">Acyltransferase</keyword>
<proteinExistence type="predicted"/>
<feature type="domain" description="N-acetyltransferase" evidence="3">
    <location>
        <begin position="179"/>
        <end position="338"/>
    </location>
</feature>
<dbReference type="PANTHER" id="PTHR43877">
    <property type="entry name" value="AMINOALKYLPHOSPHONATE N-ACETYLTRANSFERASE-RELATED-RELATED"/>
    <property type="match status" value="1"/>
</dbReference>
<evidence type="ECO:0000259" key="3">
    <source>
        <dbReference type="PROSITE" id="PS51186"/>
    </source>
</evidence>
<protein>
    <submittedName>
        <fullName evidence="4">GNAT superfamily N-acetyltransferase</fullName>
    </submittedName>
</protein>
<dbReference type="PROSITE" id="PS51186">
    <property type="entry name" value="GNAT"/>
    <property type="match status" value="2"/>
</dbReference>
<organism evidence="4 5">
    <name type="scientific">Deinobacterium chartae</name>
    <dbReference type="NCBI Taxonomy" id="521158"/>
    <lineage>
        <taxon>Bacteria</taxon>
        <taxon>Thermotogati</taxon>
        <taxon>Deinococcota</taxon>
        <taxon>Deinococci</taxon>
        <taxon>Deinococcales</taxon>
        <taxon>Deinococcaceae</taxon>
        <taxon>Deinobacterium</taxon>
    </lineage>
</organism>
<sequence>MHISSFLIQEGRDSDYAALSDLMDVMRAERVPDEPSAPLSERQVAWRSVPELYRIRTWLAWEDGQAVGRAEAGYPDVPENAHLLHTLFEVHPAHRRRGLGRTLLAEVVTYAETLGRRSLLLSSVSNVPDGEAFLQRIGARPALEMRVSRLELADVDAGLLDRWLEAGPAADFELGFWTGVYPDEHLEDIARLYDILNTAPRGELEVEDVRTSAEELRQRDRSFAATGQRRWVAYALERASGRFVGFTELDWHPARPGTLSQGATGVFPEFRGRGLGRWLKAAMLRRVMLELPEARRIETGNAQSNAPMLAINVALGFRPHRTLINWQLEVEQARRYLDG</sequence>
<dbReference type="Gene3D" id="3.40.630.30">
    <property type="match status" value="1"/>
</dbReference>
<accession>A0A841HZN7</accession>
<gene>
    <name evidence="4" type="ORF">HNR42_002426</name>
</gene>
<evidence type="ECO:0000313" key="5">
    <source>
        <dbReference type="Proteomes" id="UP000569951"/>
    </source>
</evidence>
<dbReference type="RefSeq" id="WP_183987733.1">
    <property type="nucleotide sequence ID" value="NZ_JACHHG010000008.1"/>
</dbReference>
<name>A0A841HZN7_9DEIO</name>
<comment type="caution">
    <text evidence="4">The sequence shown here is derived from an EMBL/GenBank/DDBJ whole genome shotgun (WGS) entry which is preliminary data.</text>
</comment>
<dbReference type="Pfam" id="PF00583">
    <property type="entry name" value="Acetyltransf_1"/>
    <property type="match status" value="2"/>
</dbReference>
<keyword evidence="5" id="KW-1185">Reference proteome</keyword>
<dbReference type="EMBL" id="JACHHG010000008">
    <property type="protein sequence ID" value="MBB6098991.1"/>
    <property type="molecule type" value="Genomic_DNA"/>
</dbReference>
<dbReference type="Proteomes" id="UP000569951">
    <property type="component" value="Unassembled WGS sequence"/>
</dbReference>
<evidence type="ECO:0000256" key="2">
    <source>
        <dbReference type="ARBA" id="ARBA00023315"/>
    </source>
</evidence>
<reference evidence="4 5" key="1">
    <citation type="submission" date="2020-08" db="EMBL/GenBank/DDBJ databases">
        <title>Genomic Encyclopedia of Type Strains, Phase IV (KMG-IV): sequencing the most valuable type-strain genomes for metagenomic binning, comparative biology and taxonomic classification.</title>
        <authorList>
            <person name="Goeker M."/>
        </authorList>
    </citation>
    <scope>NUCLEOTIDE SEQUENCE [LARGE SCALE GENOMIC DNA]</scope>
    <source>
        <strain evidence="4 5">DSM 21458</strain>
    </source>
</reference>
<evidence type="ECO:0000313" key="4">
    <source>
        <dbReference type="EMBL" id="MBB6098991.1"/>
    </source>
</evidence>
<feature type="domain" description="N-acetyltransferase" evidence="3">
    <location>
        <begin position="9"/>
        <end position="165"/>
    </location>
</feature>
<dbReference type="SUPFAM" id="SSF55729">
    <property type="entry name" value="Acyl-CoA N-acyltransferases (Nat)"/>
    <property type="match status" value="1"/>
</dbReference>
<dbReference type="InterPro" id="IPR050832">
    <property type="entry name" value="Bact_Acetyltransf"/>
</dbReference>
<evidence type="ECO:0000256" key="1">
    <source>
        <dbReference type="ARBA" id="ARBA00022679"/>
    </source>
</evidence>
<dbReference type="GO" id="GO:0016747">
    <property type="term" value="F:acyltransferase activity, transferring groups other than amino-acyl groups"/>
    <property type="evidence" value="ECO:0007669"/>
    <property type="project" value="InterPro"/>
</dbReference>
<dbReference type="InterPro" id="IPR000182">
    <property type="entry name" value="GNAT_dom"/>
</dbReference>
<dbReference type="AlphaFoldDB" id="A0A841HZN7"/>